<reference evidence="5" key="2">
    <citation type="submission" date="2025-09" db="UniProtKB">
        <authorList>
            <consortium name="Ensembl"/>
        </authorList>
    </citation>
    <scope>IDENTIFICATION</scope>
</reference>
<organism evidence="5 6">
    <name type="scientific">Eptatretus burgeri</name>
    <name type="common">Inshore hagfish</name>
    <dbReference type="NCBI Taxonomy" id="7764"/>
    <lineage>
        <taxon>Eukaryota</taxon>
        <taxon>Metazoa</taxon>
        <taxon>Chordata</taxon>
        <taxon>Craniata</taxon>
        <taxon>Vertebrata</taxon>
        <taxon>Cyclostomata</taxon>
        <taxon>Myxini</taxon>
        <taxon>Myxiniformes</taxon>
        <taxon>Myxinidae</taxon>
        <taxon>Eptatretinae</taxon>
        <taxon>Eptatretus</taxon>
    </lineage>
</organism>
<dbReference type="GO" id="GO:0042734">
    <property type="term" value="C:presynaptic membrane"/>
    <property type="evidence" value="ECO:0007669"/>
    <property type="project" value="TreeGrafter"/>
</dbReference>
<dbReference type="InterPro" id="IPR000008">
    <property type="entry name" value="C2_dom"/>
</dbReference>
<dbReference type="PANTHER" id="PTHR12157:SF21">
    <property type="entry name" value="RAB3 INTERACTING MOLECULE, ISOFORM F"/>
    <property type="match status" value="1"/>
</dbReference>
<evidence type="ECO:0000256" key="3">
    <source>
        <dbReference type="SAM" id="MobiDB-lite"/>
    </source>
</evidence>
<dbReference type="Gene3D" id="2.60.40.150">
    <property type="entry name" value="C2 domain"/>
    <property type="match status" value="1"/>
</dbReference>
<comment type="subcellular location">
    <subcellularLocation>
        <location evidence="2">Synapse</location>
    </subcellularLocation>
</comment>
<evidence type="ECO:0000313" key="6">
    <source>
        <dbReference type="Proteomes" id="UP000694388"/>
    </source>
</evidence>
<feature type="region of interest" description="Disordered" evidence="3">
    <location>
        <begin position="1"/>
        <end position="34"/>
    </location>
</feature>
<dbReference type="Ensembl" id="ENSEBUT00000005435.1">
    <property type="protein sequence ID" value="ENSEBUP00000004997.1"/>
    <property type="gene ID" value="ENSEBUG00000003460.1"/>
</dbReference>
<dbReference type="SUPFAM" id="SSF49562">
    <property type="entry name" value="C2 domain (Calcium/lipid-binding domain, CaLB)"/>
    <property type="match status" value="1"/>
</dbReference>
<dbReference type="GO" id="GO:0048788">
    <property type="term" value="C:cytoskeleton of presynaptic active zone"/>
    <property type="evidence" value="ECO:0007669"/>
    <property type="project" value="TreeGrafter"/>
</dbReference>
<reference evidence="5" key="1">
    <citation type="submission" date="2025-08" db="UniProtKB">
        <authorList>
            <consortium name="Ensembl"/>
        </authorList>
    </citation>
    <scope>IDENTIFICATION</scope>
</reference>
<evidence type="ECO:0000256" key="2">
    <source>
        <dbReference type="ARBA" id="ARBA00034103"/>
    </source>
</evidence>
<sequence>MVEGPTPGQARRRRGMGKERGELGSGLRVPRSQSRASLSASLEALASYLPCMSIAEGCETTGGKKLRSTVQRSTETGMAVEMRHQMGRQTSRESTDDSMKSYMSEGNLVFSGLRFGTDSQFSDFLDGLGPAQFVGRQTLATPAVGEIQISLMDRTGHLEVEVNRARGLSAKRGSKYIPAPYVKLYLMENGICVAKKKTKMGQRSLEPVYQQHFMFEDTPHGKVLQVIVWGDYGRMDHKCFMGASQVLLEGLDLSSRVIGWYKLFPTLSLVDPSLAQVIRRPSQSSLESAAEAPYMRSF</sequence>
<dbReference type="GO" id="GO:0042391">
    <property type="term" value="P:regulation of membrane potential"/>
    <property type="evidence" value="ECO:0007669"/>
    <property type="project" value="TreeGrafter"/>
</dbReference>
<dbReference type="PROSITE" id="PS50004">
    <property type="entry name" value="C2"/>
    <property type="match status" value="1"/>
</dbReference>
<dbReference type="InterPro" id="IPR039032">
    <property type="entry name" value="Rim-like"/>
</dbReference>
<dbReference type="Proteomes" id="UP000694388">
    <property type="component" value="Unplaced"/>
</dbReference>
<dbReference type="PANTHER" id="PTHR12157">
    <property type="entry name" value="REGULATING SYNAPTIC MEMBRANE EXOCYTOSIS PROTEIN"/>
    <property type="match status" value="1"/>
</dbReference>
<dbReference type="AlphaFoldDB" id="A0A8C4NLV6"/>
<dbReference type="CDD" id="cd04028">
    <property type="entry name" value="C2B_RIM1alpha"/>
    <property type="match status" value="1"/>
</dbReference>
<dbReference type="GO" id="GO:0044325">
    <property type="term" value="F:transmembrane transporter binding"/>
    <property type="evidence" value="ECO:0007669"/>
    <property type="project" value="TreeGrafter"/>
</dbReference>
<accession>A0A8C4NLV6</accession>
<keyword evidence="6" id="KW-1185">Reference proteome</keyword>
<dbReference type="SMART" id="SM00239">
    <property type="entry name" value="C2"/>
    <property type="match status" value="1"/>
</dbReference>
<dbReference type="InterPro" id="IPR035892">
    <property type="entry name" value="C2_domain_sf"/>
</dbReference>
<proteinExistence type="predicted"/>
<evidence type="ECO:0000313" key="5">
    <source>
        <dbReference type="Ensembl" id="ENSEBUP00000004997.1"/>
    </source>
</evidence>
<dbReference type="GO" id="GO:0031267">
    <property type="term" value="F:small GTPase binding"/>
    <property type="evidence" value="ECO:0007669"/>
    <property type="project" value="InterPro"/>
</dbReference>
<dbReference type="Pfam" id="PF00168">
    <property type="entry name" value="C2"/>
    <property type="match status" value="1"/>
</dbReference>
<dbReference type="FunFam" id="2.60.40.150:FF:000001">
    <property type="entry name" value="Regulating synaptic membrane exocytosis 3, isoform CRA_a"/>
    <property type="match status" value="1"/>
</dbReference>
<dbReference type="GO" id="GO:0048791">
    <property type="term" value="P:calcium ion-regulated exocytosis of neurotransmitter"/>
    <property type="evidence" value="ECO:0007669"/>
    <property type="project" value="TreeGrafter"/>
</dbReference>
<dbReference type="GO" id="GO:0048167">
    <property type="term" value="P:regulation of synaptic plasticity"/>
    <property type="evidence" value="ECO:0007669"/>
    <property type="project" value="TreeGrafter"/>
</dbReference>
<evidence type="ECO:0000259" key="4">
    <source>
        <dbReference type="PROSITE" id="PS50004"/>
    </source>
</evidence>
<dbReference type="GO" id="GO:0050806">
    <property type="term" value="P:positive regulation of synaptic transmission"/>
    <property type="evidence" value="ECO:0007669"/>
    <property type="project" value="TreeGrafter"/>
</dbReference>
<feature type="domain" description="C2" evidence="4">
    <location>
        <begin position="143"/>
        <end position="261"/>
    </location>
</feature>
<dbReference type="GO" id="GO:2000300">
    <property type="term" value="P:regulation of synaptic vesicle exocytosis"/>
    <property type="evidence" value="ECO:0007669"/>
    <property type="project" value="TreeGrafter"/>
</dbReference>
<keyword evidence="1" id="KW-0770">Synapse</keyword>
<evidence type="ECO:0000256" key="1">
    <source>
        <dbReference type="ARBA" id="ARBA00023018"/>
    </source>
</evidence>
<protein>
    <recommendedName>
        <fullName evidence="4">C2 domain-containing protein</fullName>
    </recommendedName>
</protein>
<dbReference type="GeneTree" id="ENSGT00940000155134"/>
<name>A0A8C4NLV6_EPTBU</name>